<keyword evidence="3" id="KW-1185">Reference proteome</keyword>
<evidence type="ECO:0000313" key="2">
    <source>
        <dbReference type="EMBL" id="KAL3655439.1"/>
    </source>
</evidence>
<sequence>MDIQPQVKDTQASSSKESVYGNCSPRINRFKLTNRFYINHEKQKF</sequence>
<dbReference type="EMBL" id="JAVIJP010000002">
    <property type="protein sequence ID" value="KAL3655439.1"/>
    <property type="molecule type" value="Genomic_DNA"/>
</dbReference>
<dbReference type="Proteomes" id="UP001632038">
    <property type="component" value="Unassembled WGS sequence"/>
</dbReference>
<accession>A0ABD3EMH6</accession>
<dbReference type="AlphaFoldDB" id="A0ABD3EMH6"/>
<comment type="caution">
    <text evidence="2">The sequence shown here is derived from an EMBL/GenBank/DDBJ whole genome shotgun (WGS) entry which is preliminary data.</text>
</comment>
<reference evidence="3" key="1">
    <citation type="journal article" date="2024" name="IScience">
        <title>Strigolactones Initiate the Formation of Haustorium-like Structures in Castilleja.</title>
        <authorList>
            <person name="Buerger M."/>
            <person name="Peterson D."/>
            <person name="Chory J."/>
        </authorList>
    </citation>
    <scope>NUCLEOTIDE SEQUENCE [LARGE SCALE GENOMIC DNA]</scope>
</reference>
<feature type="region of interest" description="Disordered" evidence="1">
    <location>
        <begin position="1"/>
        <end position="20"/>
    </location>
</feature>
<proteinExistence type="predicted"/>
<evidence type="ECO:0000256" key="1">
    <source>
        <dbReference type="SAM" id="MobiDB-lite"/>
    </source>
</evidence>
<feature type="compositionally biased region" description="Polar residues" evidence="1">
    <location>
        <begin position="7"/>
        <end position="17"/>
    </location>
</feature>
<protein>
    <submittedName>
        <fullName evidence="2">Uncharacterized protein</fullName>
    </submittedName>
</protein>
<evidence type="ECO:0000313" key="3">
    <source>
        <dbReference type="Proteomes" id="UP001632038"/>
    </source>
</evidence>
<gene>
    <name evidence="2" type="ORF">CASFOL_001225</name>
</gene>
<name>A0ABD3EMH6_9LAMI</name>
<organism evidence="2 3">
    <name type="scientific">Castilleja foliolosa</name>
    <dbReference type="NCBI Taxonomy" id="1961234"/>
    <lineage>
        <taxon>Eukaryota</taxon>
        <taxon>Viridiplantae</taxon>
        <taxon>Streptophyta</taxon>
        <taxon>Embryophyta</taxon>
        <taxon>Tracheophyta</taxon>
        <taxon>Spermatophyta</taxon>
        <taxon>Magnoliopsida</taxon>
        <taxon>eudicotyledons</taxon>
        <taxon>Gunneridae</taxon>
        <taxon>Pentapetalae</taxon>
        <taxon>asterids</taxon>
        <taxon>lamiids</taxon>
        <taxon>Lamiales</taxon>
        <taxon>Orobanchaceae</taxon>
        <taxon>Pedicularideae</taxon>
        <taxon>Castillejinae</taxon>
        <taxon>Castilleja</taxon>
    </lineage>
</organism>